<evidence type="ECO:0000256" key="1">
    <source>
        <dbReference type="SAM" id="Phobius"/>
    </source>
</evidence>
<gene>
    <name evidence="2" type="ORF">ACFQH1_02605</name>
</gene>
<reference evidence="3" key="1">
    <citation type="journal article" date="2019" name="Int. J. Syst. Evol. Microbiol.">
        <title>The Global Catalogue of Microorganisms (GCM) 10K type strain sequencing project: providing services to taxonomists for standard genome sequencing and annotation.</title>
        <authorList>
            <consortium name="The Broad Institute Genomics Platform"/>
            <consortium name="The Broad Institute Genome Sequencing Center for Infectious Disease"/>
            <person name="Wu L."/>
            <person name="Ma J."/>
        </authorList>
    </citation>
    <scope>NUCLEOTIDE SEQUENCE [LARGE SCALE GENOMIC DNA]</scope>
    <source>
        <strain evidence="3">CCM 8934</strain>
    </source>
</reference>
<keyword evidence="3" id="KW-1185">Reference proteome</keyword>
<dbReference type="EMBL" id="JBHSSB010000006">
    <property type="protein sequence ID" value="MFC6294106.1"/>
    <property type="molecule type" value="Genomic_DNA"/>
</dbReference>
<evidence type="ECO:0008006" key="4">
    <source>
        <dbReference type="Google" id="ProtNLM"/>
    </source>
</evidence>
<proteinExistence type="predicted"/>
<keyword evidence="1" id="KW-1133">Transmembrane helix</keyword>
<dbReference type="Proteomes" id="UP001596227">
    <property type="component" value="Unassembled WGS sequence"/>
</dbReference>
<protein>
    <recommendedName>
        <fullName evidence="4">Integral membrane protein</fullName>
    </recommendedName>
</protein>
<keyword evidence="1" id="KW-0812">Transmembrane</keyword>
<evidence type="ECO:0000313" key="3">
    <source>
        <dbReference type="Proteomes" id="UP001596227"/>
    </source>
</evidence>
<evidence type="ECO:0000313" key="2">
    <source>
        <dbReference type="EMBL" id="MFC6294106.1"/>
    </source>
</evidence>
<accession>A0ABW1UFY9</accession>
<feature type="transmembrane region" description="Helical" evidence="1">
    <location>
        <begin position="209"/>
        <end position="225"/>
    </location>
</feature>
<sequence>MKPSLIIISIALGIILGFKIIESPKRMIDRMMMVHLCLFVISAGIVVTVNRTFIQHQDFIYIDTKRAHPLTHFMAMGMHGNGGYYRPDGAMDDKIKSPVARNQANVRLIQDRFRNFNGLTNYGKFLVQKQINNTADGTFGWGQEGTFLQLNNPDNTKLNRSFIRKMFANQGTVQANENFEYHFIVQLAWCSTLIGLIGVVNLHSWKIQFLKYSVVGFMLFLLLFEGGRSRYVIQFLPIVLILTSVGSTRILMRIWRNN</sequence>
<organism evidence="2 3">
    <name type="scientific">Lactiplantibacillus daoliensis</name>
    <dbReference type="NCBI Taxonomy" id="2559916"/>
    <lineage>
        <taxon>Bacteria</taxon>
        <taxon>Bacillati</taxon>
        <taxon>Bacillota</taxon>
        <taxon>Bacilli</taxon>
        <taxon>Lactobacillales</taxon>
        <taxon>Lactobacillaceae</taxon>
        <taxon>Lactiplantibacillus</taxon>
    </lineage>
</organism>
<feature type="transmembrane region" description="Helical" evidence="1">
    <location>
        <begin position="33"/>
        <end position="54"/>
    </location>
</feature>
<feature type="transmembrane region" description="Helical" evidence="1">
    <location>
        <begin position="6"/>
        <end position="21"/>
    </location>
</feature>
<keyword evidence="1" id="KW-0472">Membrane</keyword>
<name>A0ABW1UFY9_9LACO</name>
<feature type="transmembrane region" description="Helical" evidence="1">
    <location>
        <begin position="231"/>
        <end position="252"/>
    </location>
</feature>
<comment type="caution">
    <text evidence="2">The sequence shown here is derived from an EMBL/GenBank/DDBJ whole genome shotgun (WGS) entry which is preliminary data.</text>
</comment>
<feature type="transmembrane region" description="Helical" evidence="1">
    <location>
        <begin position="183"/>
        <end position="202"/>
    </location>
</feature>